<dbReference type="EMBL" id="RSCE01000002">
    <property type="protein sequence ID" value="RSH85993.1"/>
    <property type="molecule type" value="Genomic_DNA"/>
</dbReference>
<dbReference type="RefSeq" id="XP_028478778.1">
    <property type="nucleotide sequence ID" value="XM_028619806.1"/>
</dbReference>
<proteinExistence type="predicted"/>
<dbReference type="AlphaFoldDB" id="A0A427Y4J2"/>
<gene>
    <name evidence="1" type="ORF">EHS24_004180</name>
</gene>
<name>A0A427Y4J2_9TREE</name>
<dbReference type="SUPFAM" id="SSF54236">
    <property type="entry name" value="Ubiquitin-like"/>
    <property type="match status" value="1"/>
</dbReference>
<reference evidence="1 2" key="1">
    <citation type="submission" date="2018-11" db="EMBL/GenBank/DDBJ databases">
        <title>Genome sequence of Apiotrichum porosum DSM 27194.</title>
        <authorList>
            <person name="Aliyu H."/>
            <person name="Gorte O."/>
            <person name="Ochsenreither K."/>
        </authorList>
    </citation>
    <scope>NUCLEOTIDE SEQUENCE [LARGE SCALE GENOMIC DNA]</scope>
    <source>
        <strain evidence="1 2">DSM 27194</strain>
    </source>
</reference>
<dbReference type="Gene3D" id="3.10.20.90">
    <property type="entry name" value="Phosphatidylinositol 3-kinase Catalytic Subunit, Chain A, domain 1"/>
    <property type="match status" value="1"/>
</dbReference>
<protein>
    <recommendedName>
        <fullName evidence="3">Ubiquitin-like domain-containing protein</fullName>
    </recommendedName>
</protein>
<evidence type="ECO:0008006" key="3">
    <source>
        <dbReference type="Google" id="ProtNLM"/>
    </source>
</evidence>
<dbReference type="InterPro" id="IPR029071">
    <property type="entry name" value="Ubiquitin-like_domsf"/>
</dbReference>
<keyword evidence="2" id="KW-1185">Reference proteome</keyword>
<evidence type="ECO:0000313" key="1">
    <source>
        <dbReference type="EMBL" id="RSH85993.1"/>
    </source>
</evidence>
<evidence type="ECO:0000313" key="2">
    <source>
        <dbReference type="Proteomes" id="UP000279236"/>
    </source>
</evidence>
<organism evidence="1 2">
    <name type="scientific">Apiotrichum porosum</name>
    <dbReference type="NCBI Taxonomy" id="105984"/>
    <lineage>
        <taxon>Eukaryota</taxon>
        <taxon>Fungi</taxon>
        <taxon>Dikarya</taxon>
        <taxon>Basidiomycota</taxon>
        <taxon>Agaricomycotina</taxon>
        <taxon>Tremellomycetes</taxon>
        <taxon>Trichosporonales</taxon>
        <taxon>Trichosporonaceae</taxon>
        <taxon>Apiotrichum</taxon>
    </lineage>
</organism>
<accession>A0A427Y4J2</accession>
<comment type="caution">
    <text evidence="1">The sequence shown here is derived from an EMBL/GenBank/DDBJ whole genome shotgun (WGS) entry which is preliminary data.</text>
</comment>
<dbReference type="Proteomes" id="UP000279236">
    <property type="component" value="Unassembled WGS sequence"/>
</dbReference>
<dbReference type="GeneID" id="39588723"/>
<sequence>MFCELSPDSTAPKTWEDDLYYDEIEIHIPNPAHENEFFSFRVKSYIKWNRIKQSYADLTGADPHTIHLFFEGEQVDAHDESSVLETLVLRDMDDDVMFIEVGHESDTRS</sequence>